<keyword evidence="2" id="KW-1185">Reference proteome</keyword>
<evidence type="ECO:0000313" key="2">
    <source>
        <dbReference type="Proteomes" id="UP001145114"/>
    </source>
</evidence>
<gene>
    <name evidence="1" type="primary">RRP9_1</name>
    <name evidence="1" type="ORF">EV182_003685</name>
</gene>
<proteinExistence type="predicted"/>
<dbReference type="Proteomes" id="UP001145114">
    <property type="component" value="Unassembled WGS sequence"/>
</dbReference>
<reference evidence="1" key="1">
    <citation type="submission" date="2022-06" db="EMBL/GenBank/DDBJ databases">
        <title>Phylogenomic reconstructions and comparative analyses of Kickxellomycotina fungi.</title>
        <authorList>
            <person name="Reynolds N.K."/>
            <person name="Stajich J.E."/>
            <person name="Barry K."/>
            <person name="Grigoriev I.V."/>
            <person name="Crous P."/>
            <person name="Smith M.E."/>
        </authorList>
    </citation>
    <scope>NUCLEOTIDE SEQUENCE</scope>
    <source>
        <strain evidence="1">RSA 2271</strain>
    </source>
</reference>
<sequence>MPKEKYLTRAAAPGKRKRMRDKAAGSESQPRSKKSTAKPVNGNRQNVSDDDDDDDEVIGLGSIDDMDLTERVPSEGESEDEGGDAFLETPAEKRLRLAKEYIAKMKHDLSVDADEFDAAKVDQDLIADRLVKDSLERSGKIHKIIAEYYSKPVRNADVRYLKNGHHLSVTCVVVTPNGKYVYSGSKDGSIVKWDFATGKRLKTFPGQKKTSKKDTSKGHRDQVLCLAVSSDSAYLASGGKDRQIHVWSIETDEHLVTFHQHKDSVTGLAFRRGQNQLYSCSLDRMVKLWNVDELAYAETLYGHQDGILAISTLQREQAVTVGSRDRNLRLWKVAEGVSHKFVAGTQTDPEKYLLSGKARQGNRGEGRTNDEDEEVSLAEDISSSESEGEEGLEGEPHVQEADTGTSMLQIIRHWD</sequence>
<dbReference type="EMBL" id="JAMZIH010006139">
    <property type="protein sequence ID" value="KAJ1674239.1"/>
    <property type="molecule type" value="Genomic_DNA"/>
</dbReference>
<feature type="non-terminal residue" evidence="1">
    <location>
        <position position="415"/>
    </location>
</feature>
<evidence type="ECO:0000313" key="1">
    <source>
        <dbReference type="EMBL" id="KAJ1674239.1"/>
    </source>
</evidence>
<name>A0ACC1HIV9_9FUNG</name>
<comment type="caution">
    <text evidence="1">The sequence shown here is derived from an EMBL/GenBank/DDBJ whole genome shotgun (WGS) entry which is preliminary data.</text>
</comment>
<accession>A0ACC1HIV9</accession>
<protein>
    <submittedName>
        <fullName evidence="1">Pre-rRNA processing protein</fullName>
    </submittedName>
</protein>
<organism evidence="1 2">
    <name type="scientific">Spiromyces aspiralis</name>
    <dbReference type="NCBI Taxonomy" id="68401"/>
    <lineage>
        <taxon>Eukaryota</taxon>
        <taxon>Fungi</taxon>
        <taxon>Fungi incertae sedis</taxon>
        <taxon>Zoopagomycota</taxon>
        <taxon>Kickxellomycotina</taxon>
        <taxon>Kickxellomycetes</taxon>
        <taxon>Kickxellales</taxon>
        <taxon>Kickxellaceae</taxon>
        <taxon>Spiromyces</taxon>
    </lineage>
</organism>